<protein>
    <submittedName>
        <fullName evidence="1">Uncharacterized protein</fullName>
    </submittedName>
</protein>
<evidence type="ECO:0000313" key="2">
    <source>
        <dbReference type="Proteomes" id="UP000638313"/>
    </source>
</evidence>
<reference evidence="1" key="1">
    <citation type="journal article" date="2014" name="Int. J. Syst. Evol. Microbiol.">
        <title>Complete genome sequence of Corynebacterium casei LMG S-19264T (=DSM 44701T), isolated from a smear-ripened cheese.</title>
        <authorList>
            <consortium name="US DOE Joint Genome Institute (JGI-PGF)"/>
            <person name="Walter F."/>
            <person name="Albersmeier A."/>
            <person name="Kalinowski J."/>
            <person name="Ruckert C."/>
        </authorList>
    </citation>
    <scope>NUCLEOTIDE SEQUENCE</scope>
    <source>
        <strain evidence="1">JCM 4059</strain>
    </source>
</reference>
<dbReference type="EMBL" id="BNBD01000004">
    <property type="protein sequence ID" value="GHF44156.1"/>
    <property type="molecule type" value="Genomic_DNA"/>
</dbReference>
<reference evidence="1" key="2">
    <citation type="submission" date="2020-09" db="EMBL/GenBank/DDBJ databases">
        <authorList>
            <person name="Sun Q."/>
            <person name="Ohkuma M."/>
        </authorList>
    </citation>
    <scope>NUCLEOTIDE SEQUENCE</scope>
    <source>
        <strain evidence="1">JCM 4059</strain>
    </source>
</reference>
<name>A0A919B2U7_9ACTN</name>
<dbReference type="AlphaFoldDB" id="A0A919B2U7"/>
<accession>A0A919B2U7</accession>
<proteinExistence type="predicted"/>
<dbReference type="RefSeq" id="WP_190129738.1">
    <property type="nucleotide sequence ID" value="NZ_BNBD01000004.1"/>
</dbReference>
<comment type="caution">
    <text evidence="1">The sequence shown here is derived from an EMBL/GenBank/DDBJ whole genome shotgun (WGS) entry which is preliminary data.</text>
</comment>
<evidence type="ECO:0000313" key="1">
    <source>
        <dbReference type="EMBL" id="GHF44156.1"/>
    </source>
</evidence>
<organism evidence="1 2">
    <name type="scientific">Streptomyces mashuensis</name>
    <dbReference type="NCBI Taxonomy" id="33904"/>
    <lineage>
        <taxon>Bacteria</taxon>
        <taxon>Bacillati</taxon>
        <taxon>Actinomycetota</taxon>
        <taxon>Actinomycetes</taxon>
        <taxon>Kitasatosporales</taxon>
        <taxon>Streptomycetaceae</taxon>
        <taxon>Streptomyces</taxon>
    </lineage>
</organism>
<keyword evidence="2" id="KW-1185">Reference proteome</keyword>
<dbReference type="Proteomes" id="UP000638313">
    <property type="component" value="Unassembled WGS sequence"/>
</dbReference>
<sequence length="351" mass="39505">MSNDEGLRLDEFLAYKAELEEKVQQFALGMKQRVAEAEEVVAELIERLPAGEAAPSADGAAKECLPWSLRASAQDWQDLAGWVDWLGRHYAPQLHLRIWPCWPQHGGVVEELAALHSAWRAAAEADADPAGAGSEMAYWHQMWLWPTVERIRQNYMFRECETGHSPDRPGRATDAEALEARIAAAAEERRRRENARYAFFAEVPQGSTPDRPDGLWRNEGDAWEYFSLLDWSWHPAGDLPVPHQTLRPLPTDDALALAADRARWVTYWAHYADALAHHAGQPPTTVCRRRRSPERVYDEAYGPDGAWEPTTAVHDFFDPRPSDPPHLVEIAAAEAERLLHELCGAKGATDL</sequence>
<gene>
    <name evidence="1" type="ORF">GCM10010218_26840</name>
</gene>